<evidence type="ECO:0000256" key="1">
    <source>
        <dbReference type="SAM" id="MobiDB-lite"/>
    </source>
</evidence>
<proteinExistence type="predicted"/>
<dbReference type="InterPro" id="IPR036689">
    <property type="entry name" value="ESAT-6-like_sf"/>
</dbReference>
<sequence>MTGFGVDVSGLRQGGTQFGAAGDSLDGVLRTLDSALSAEGQCWGNDESGQAFAKEYVPNSKATLEAFGSLATALAEIRGAVDQTADAYEGSDHGNASGFTRTY</sequence>
<feature type="region of interest" description="Disordered" evidence="1">
    <location>
        <begin position="84"/>
        <end position="103"/>
    </location>
</feature>
<reference evidence="2 3" key="1">
    <citation type="submission" date="2020-08" db="EMBL/GenBank/DDBJ databases">
        <title>Sequencing the genomes of 1000 actinobacteria strains.</title>
        <authorList>
            <person name="Klenk H.-P."/>
        </authorList>
    </citation>
    <scope>NUCLEOTIDE SEQUENCE [LARGE SCALE GENOMIC DNA]</scope>
    <source>
        <strain evidence="2 3">DSM 45084</strain>
    </source>
</reference>
<dbReference type="RefSeq" id="WP_184665840.1">
    <property type="nucleotide sequence ID" value="NZ_BAABAI010000004.1"/>
</dbReference>
<keyword evidence="3" id="KW-1185">Reference proteome</keyword>
<dbReference type="AlphaFoldDB" id="A0A7W7WTA1"/>
<evidence type="ECO:0000313" key="2">
    <source>
        <dbReference type="EMBL" id="MBB4963001.1"/>
    </source>
</evidence>
<comment type="caution">
    <text evidence="2">The sequence shown here is derived from an EMBL/GenBank/DDBJ whole genome shotgun (WGS) entry which is preliminary data.</text>
</comment>
<dbReference type="Gene3D" id="1.10.287.1060">
    <property type="entry name" value="ESAT-6-like"/>
    <property type="match status" value="1"/>
</dbReference>
<dbReference type="Proteomes" id="UP000542674">
    <property type="component" value="Unassembled WGS sequence"/>
</dbReference>
<name>A0A7W7WTA1_9PSEU</name>
<protein>
    <submittedName>
        <fullName evidence="2">Uncharacterized protein YukE</fullName>
    </submittedName>
</protein>
<accession>A0A7W7WTA1</accession>
<evidence type="ECO:0000313" key="3">
    <source>
        <dbReference type="Proteomes" id="UP000542674"/>
    </source>
</evidence>
<gene>
    <name evidence="2" type="ORF">F4559_000360</name>
</gene>
<organism evidence="2 3">
    <name type="scientific">Saccharothrix violaceirubra</name>
    <dbReference type="NCBI Taxonomy" id="413306"/>
    <lineage>
        <taxon>Bacteria</taxon>
        <taxon>Bacillati</taxon>
        <taxon>Actinomycetota</taxon>
        <taxon>Actinomycetes</taxon>
        <taxon>Pseudonocardiales</taxon>
        <taxon>Pseudonocardiaceae</taxon>
        <taxon>Saccharothrix</taxon>
    </lineage>
</organism>
<dbReference type="Pfam" id="PF06013">
    <property type="entry name" value="WXG100"/>
    <property type="match status" value="1"/>
</dbReference>
<dbReference type="InterPro" id="IPR010310">
    <property type="entry name" value="T7SS_ESAT-6-like"/>
</dbReference>
<dbReference type="SUPFAM" id="SSF140453">
    <property type="entry name" value="EsxAB dimer-like"/>
    <property type="match status" value="1"/>
</dbReference>
<dbReference type="EMBL" id="JACHJS010000001">
    <property type="protein sequence ID" value="MBB4963001.1"/>
    <property type="molecule type" value="Genomic_DNA"/>
</dbReference>